<protein>
    <recommendedName>
        <fullName evidence="3">Sulfotransferase family protein</fullName>
    </recommendedName>
</protein>
<evidence type="ECO:0000313" key="1">
    <source>
        <dbReference type="EMBL" id="SHH18043.1"/>
    </source>
</evidence>
<dbReference type="RefSeq" id="WP_072901268.1">
    <property type="nucleotide sequence ID" value="NZ_FQXB01000003.1"/>
</dbReference>
<dbReference type="Gene3D" id="3.40.50.300">
    <property type="entry name" value="P-loop containing nucleotide triphosphate hydrolases"/>
    <property type="match status" value="1"/>
</dbReference>
<dbReference type="OrthoDB" id="7596739at2"/>
<accession>A0A1M5QWV5</accession>
<dbReference type="Proteomes" id="UP000184074">
    <property type="component" value="Unassembled WGS sequence"/>
</dbReference>
<reference evidence="1 2" key="1">
    <citation type="submission" date="2016-11" db="EMBL/GenBank/DDBJ databases">
        <authorList>
            <person name="Jaros S."/>
            <person name="Januszkiewicz K."/>
            <person name="Wedrychowicz H."/>
        </authorList>
    </citation>
    <scope>NUCLEOTIDE SEQUENCE [LARGE SCALE GENOMIC DNA]</scope>
    <source>
        <strain evidence="1 2">DSM 28715</strain>
    </source>
</reference>
<evidence type="ECO:0008006" key="3">
    <source>
        <dbReference type="Google" id="ProtNLM"/>
    </source>
</evidence>
<dbReference type="AlphaFoldDB" id="A0A1M5QWV5"/>
<keyword evidence="2" id="KW-1185">Reference proteome</keyword>
<dbReference type="EMBL" id="FQXB01000003">
    <property type="protein sequence ID" value="SHH18043.1"/>
    <property type="molecule type" value="Genomic_DNA"/>
</dbReference>
<gene>
    <name evidence="1" type="ORF">SAMN05444003_2342</name>
</gene>
<organism evidence="1 2">
    <name type="scientific">Cognatiyoonia sediminum</name>
    <dbReference type="NCBI Taxonomy" id="1508389"/>
    <lineage>
        <taxon>Bacteria</taxon>
        <taxon>Pseudomonadati</taxon>
        <taxon>Pseudomonadota</taxon>
        <taxon>Alphaproteobacteria</taxon>
        <taxon>Rhodobacterales</taxon>
        <taxon>Paracoccaceae</taxon>
        <taxon>Cognatiyoonia</taxon>
    </lineage>
</organism>
<proteinExistence type="predicted"/>
<dbReference type="STRING" id="1508389.SAMN05444003_2342"/>
<sequence length="359" mass="41694">MGTTAILHIGSRKAGSTTLQNDLFSWRHALKDEGILIPEFEGRRINEDATRAFFDENTNDPKLEKVFSKVFRDIEKTQPKYVFLSSEYLYENAYLAANVKRLLSEVCNEIRPVLMLREPAGYYLSWVQQWLKATDRLDDPATWAANYRKNISVWRSVFGDQLVIVPFEARSFPKGLSECFLENFFEVDLGKVELAERKSSNVSEFREVTFLMQEYFRHCYPDQPREFRRETRLIKKTLQEVAEAEGLGSRADLLPKVQEIVLSNHRDDLFWLREVEGIEFSALDYSQLKALGSTSLTQVGRYQRFQDIVGIDETRANLILMKGMQQMSKRISHLVSTKKRLTDKVSRLSGEQSREYLNG</sequence>
<evidence type="ECO:0000313" key="2">
    <source>
        <dbReference type="Proteomes" id="UP000184074"/>
    </source>
</evidence>
<dbReference type="SUPFAM" id="SSF52540">
    <property type="entry name" value="P-loop containing nucleoside triphosphate hydrolases"/>
    <property type="match status" value="1"/>
</dbReference>
<dbReference type="InterPro" id="IPR027417">
    <property type="entry name" value="P-loop_NTPase"/>
</dbReference>
<name>A0A1M5QWV5_9RHOB</name>